<organism evidence="3 4">
    <name type="scientific">Lupinus albus</name>
    <name type="common">White lupine</name>
    <name type="synonym">Lupinus termis</name>
    <dbReference type="NCBI Taxonomy" id="3870"/>
    <lineage>
        <taxon>Eukaryota</taxon>
        <taxon>Viridiplantae</taxon>
        <taxon>Streptophyta</taxon>
        <taxon>Embryophyta</taxon>
        <taxon>Tracheophyta</taxon>
        <taxon>Spermatophyta</taxon>
        <taxon>Magnoliopsida</taxon>
        <taxon>eudicotyledons</taxon>
        <taxon>Gunneridae</taxon>
        <taxon>Pentapetalae</taxon>
        <taxon>rosids</taxon>
        <taxon>fabids</taxon>
        <taxon>Fabales</taxon>
        <taxon>Fabaceae</taxon>
        <taxon>Papilionoideae</taxon>
        <taxon>50 kb inversion clade</taxon>
        <taxon>genistoids sensu lato</taxon>
        <taxon>core genistoids</taxon>
        <taxon>Genisteae</taxon>
        <taxon>Lupinus</taxon>
    </lineage>
</organism>
<gene>
    <name evidence="3" type="ORF">Lalb_Chr02g0159461</name>
</gene>
<sequence length="299" mass="34467">MLKMSIKVGSNKACAACKYQRRKCSKECPLAPYFPSDKPKTFSNAHRLFGVCNITRILNHVKPHERDEAMKSIIFESDVRAKFPVEGCYGVTMYYNYLITKAKEELSYTKMLLANIKQHHIVMPLDPTMSLPPIPIDLCSISPTHRDEFPIYNHDQDSSFFDPNLGQVYDANDYMENNDIYMETSPCMSDIINDVNTSFLDEKSTSMSMDEPIALENNTHSMDTGSSEFNSSNHHKRDISEYYQDTTSFDEFGNNIRAFVDCKDACKLFIHCPDKICKQESILNMQGRQHIEHLYVQRE</sequence>
<dbReference type="InterPro" id="IPR004883">
    <property type="entry name" value="LOB"/>
</dbReference>
<dbReference type="Proteomes" id="UP000447434">
    <property type="component" value="Chromosome 2"/>
</dbReference>
<dbReference type="PANTHER" id="PTHR31301">
    <property type="entry name" value="LOB DOMAIN-CONTAINING PROTEIN 4-RELATED"/>
    <property type="match status" value="1"/>
</dbReference>
<dbReference type="Pfam" id="PF03195">
    <property type="entry name" value="LOB"/>
    <property type="match status" value="1"/>
</dbReference>
<feature type="domain" description="LOB" evidence="2">
    <location>
        <begin position="12"/>
        <end position="113"/>
    </location>
</feature>
<proteinExistence type="inferred from homology"/>
<evidence type="ECO:0000313" key="4">
    <source>
        <dbReference type="Proteomes" id="UP000447434"/>
    </source>
</evidence>
<evidence type="ECO:0000256" key="1">
    <source>
        <dbReference type="ARBA" id="ARBA00005474"/>
    </source>
</evidence>
<protein>
    <submittedName>
        <fullName evidence="3">Putative transcription factor AS2-LOB family</fullName>
    </submittedName>
</protein>
<dbReference type="OrthoDB" id="1893065at2759"/>
<dbReference type="AlphaFoldDB" id="A0A6A4R244"/>
<accession>A0A6A4R244</accession>
<comment type="similarity">
    <text evidence="1">Belongs to the LOB domain-containing protein family.</text>
</comment>
<dbReference type="PANTHER" id="PTHR31301:SF21">
    <property type="entry name" value="LOB DOMAIN-CONTAINING PROTEIN 27-RELATED"/>
    <property type="match status" value="1"/>
</dbReference>
<comment type="caution">
    <text evidence="3">The sequence shown here is derived from an EMBL/GenBank/DDBJ whole genome shotgun (WGS) entry which is preliminary data.</text>
</comment>
<name>A0A6A4R244_LUPAL</name>
<reference evidence="4" key="1">
    <citation type="journal article" date="2020" name="Nat. Commun.">
        <title>Genome sequence of the cluster root forming white lupin.</title>
        <authorList>
            <person name="Hufnagel B."/>
            <person name="Marques A."/>
            <person name="Soriano A."/>
            <person name="Marques L."/>
            <person name="Divol F."/>
            <person name="Doumas P."/>
            <person name="Sallet E."/>
            <person name="Mancinotti D."/>
            <person name="Carrere S."/>
            <person name="Marande W."/>
            <person name="Arribat S."/>
            <person name="Keller J."/>
            <person name="Huneau C."/>
            <person name="Blein T."/>
            <person name="Aime D."/>
            <person name="Laguerre M."/>
            <person name="Taylor J."/>
            <person name="Schubert V."/>
            <person name="Nelson M."/>
            <person name="Geu-Flores F."/>
            <person name="Crespi M."/>
            <person name="Gallardo-Guerrero K."/>
            <person name="Delaux P.-M."/>
            <person name="Salse J."/>
            <person name="Berges H."/>
            <person name="Guyot R."/>
            <person name="Gouzy J."/>
            <person name="Peret B."/>
        </authorList>
    </citation>
    <scope>NUCLEOTIDE SEQUENCE [LARGE SCALE GENOMIC DNA]</scope>
    <source>
        <strain evidence="4">cv. Amiga</strain>
    </source>
</reference>
<dbReference type="EMBL" id="WOCE01000002">
    <property type="protein sequence ID" value="KAE9620029.1"/>
    <property type="molecule type" value="Genomic_DNA"/>
</dbReference>
<keyword evidence="4" id="KW-1185">Reference proteome</keyword>
<dbReference type="PROSITE" id="PS50891">
    <property type="entry name" value="LOB"/>
    <property type="match status" value="1"/>
</dbReference>
<evidence type="ECO:0000259" key="2">
    <source>
        <dbReference type="PROSITE" id="PS50891"/>
    </source>
</evidence>
<evidence type="ECO:0000313" key="3">
    <source>
        <dbReference type="EMBL" id="KAE9620029.1"/>
    </source>
</evidence>